<sequence length="512" mass="57760">MKHLNIFIFLFCSCLTTLAQNHHLVFPDSAGWNVLNENQELAFRVKIAPEIPAFFSIEGAEGLNMNFDTLGNFSWKPSYDLVDRVAQTKDITVIFQATLRDGKRERKPITFTIKHVNRPPVVEDLPVFYVKQSNLNTYQIANDYVYDPDGDPIVIKSIQSQMPEGSGLSSLGQFTWTPSRSQFSSLKNNSLQVEFIVQDQPDKAETKGRLKISQTQQDLPPEILIVPGDSLFSIKEDETLNLKIYISDPNGDDNVRSVGFIPNDKRVPSTGLKENTLLQSEFTWTPGYEFVDDAQNSITTEIVFFVIDKSNNRTQRKVRIKITDTENLIKKDGHLYQKYRSNLVDALILIQQLDANQKKLNADYKKAKKGKKNRSIVNASLGAVTGFTPAVVDNSDQSKVVSAVGGTTVLTLGTLEATEVVGRSKENILEKIKIGIDIRNKIQSLGDEFARKYALKSSRRNAEFDKDIEKLRANLNDQRIVLLELDAYAKNAAKIDDREIKKVFVDFADEQK</sequence>
<feature type="chain" id="PRO_5012956447" description="Cadherin domain-containing protein" evidence="1">
    <location>
        <begin position="20"/>
        <end position="512"/>
    </location>
</feature>
<evidence type="ECO:0000313" key="3">
    <source>
        <dbReference type="Proteomes" id="UP000190961"/>
    </source>
</evidence>
<reference evidence="2 3" key="1">
    <citation type="submission" date="2017-02" db="EMBL/GenBank/DDBJ databases">
        <authorList>
            <person name="Peterson S.W."/>
        </authorList>
    </citation>
    <scope>NUCLEOTIDE SEQUENCE [LARGE SCALE GENOMIC DNA]</scope>
    <source>
        <strain evidence="2 3">DSM 25262</strain>
    </source>
</reference>
<dbReference type="AlphaFoldDB" id="A0A1T5L7U5"/>
<name>A0A1T5L7U5_9BACT</name>
<evidence type="ECO:0008006" key="4">
    <source>
        <dbReference type="Google" id="ProtNLM"/>
    </source>
</evidence>
<evidence type="ECO:0000313" key="2">
    <source>
        <dbReference type="EMBL" id="SKC72126.1"/>
    </source>
</evidence>
<proteinExistence type="predicted"/>
<evidence type="ECO:0000256" key="1">
    <source>
        <dbReference type="SAM" id="SignalP"/>
    </source>
</evidence>
<dbReference type="STRING" id="688867.SAMN05660236_2722"/>
<organism evidence="2 3">
    <name type="scientific">Ohtaekwangia koreensis</name>
    <dbReference type="NCBI Taxonomy" id="688867"/>
    <lineage>
        <taxon>Bacteria</taxon>
        <taxon>Pseudomonadati</taxon>
        <taxon>Bacteroidota</taxon>
        <taxon>Cytophagia</taxon>
        <taxon>Cytophagales</taxon>
        <taxon>Fulvivirgaceae</taxon>
        <taxon>Ohtaekwangia</taxon>
    </lineage>
</organism>
<dbReference type="Proteomes" id="UP000190961">
    <property type="component" value="Unassembled WGS sequence"/>
</dbReference>
<accession>A0A1T5L7U5</accession>
<gene>
    <name evidence="2" type="ORF">SAMN05660236_2722</name>
</gene>
<keyword evidence="1" id="KW-0732">Signal</keyword>
<protein>
    <recommendedName>
        <fullName evidence="4">Cadherin domain-containing protein</fullName>
    </recommendedName>
</protein>
<dbReference type="EMBL" id="FUZU01000002">
    <property type="protein sequence ID" value="SKC72126.1"/>
    <property type="molecule type" value="Genomic_DNA"/>
</dbReference>
<feature type="signal peptide" evidence="1">
    <location>
        <begin position="1"/>
        <end position="19"/>
    </location>
</feature>
<keyword evidence="3" id="KW-1185">Reference proteome</keyword>